<organism evidence="2 3">
    <name type="scientific">Devosia sediminis</name>
    <dbReference type="NCBI Taxonomy" id="2798801"/>
    <lineage>
        <taxon>Bacteria</taxon>
        <taxon>Pseudomonadati</taxon>
        <taxon>Pseudomonadota</taxon>
        <taxon>Alphaproteobacteria</taxon>
        <taxon>Hyphomicrobiales</taxon>
        <taxon>Devosiaceae</taxon>
        <taxon>Devosia</taxon>
    </lineage>
</organism>
<gene>
    <name evidence="2" type="ORF">JEQ47_11325</name>
</gene>
<evidence type="ECO:0000313" key="3">
    <source>
        <dbReference type="Proteomes" id="UP000602124"/>
    </source>
</evidence>
<dbReference type="RefSeq" id="WP_198876500.1">
    <property type="nucleotide sequence ID" value="NZ_JAEKMH010000002.1"/>
</dbReference>
<protein>
    <submittedName>
        <fullName evidence="2">Uncharacterized protein</fullName>
    </submittedName>
</protein>
<proteinExistence type="predicted"/>
<sequence>MRLKGFVVGMMALSAASVVAAELSDFLPAEDGATACWQRVYDEAHLASHPDQKVTQMTLAMAHKLFEGADEGMYVFGLDATLRDGTDGTTSGGCSAYEGEVRCGVDCDGGGLALELRDGGSVLADLEAYGYIRMESECGSDGEEASFPIEPGLDDKQFLLHVADAKVCKALTSRW</sequence>
<evidence type="ECO:0000313" key="2">
    <source>
        <dbReference type="EMBL" id="MBJ3785315.1"/>
    </source>
</evidence>
<dbReference type="Proteomes" id="UP000602124">
    <property type="component" value="Unassembled WGS sequence"/>
</dbReference>
<reference evidence="2" key="1">
    <citation type="submission" date="2020-12" db="EMBL/GenBank/DDBJ databases">
        <title>Devosia sp. MSA67 isolated from Mo River.</title>
        <authorList>
            <person name="Ma F."/>
            <person name="Zi Z."/>
        </authorList>
    </citation>
    <scope>NUCLEOTIDE SEQUENCE</scope>
    <source>
        <strain evidence="2">MSA67</strain>
    </source>
</reference>
<feature type="signal peptide" evidence="1">
    <location>
        <begin position="1"/>
        <end position="20"/>
    </location>
</feature>
<evidence type="ECO:0000256" key="1">
    <source>
        <dbReference type="SAM" id="SignalP"/>
    </source>
</evidence>
<name>A0A934J009_9HYPH</name>
<keyword evidence="1" id="KW-0732">Signal</keyword>
<comment type="caution">
    <text evidence="2">The sequence shown here is derived from an EMBL/GenBank/DDBJ whole genome shotgun (WGS) entry which is preliminary data.</text>
</comment>
<accession>A0A934J009</accession>
<feature type="chain" id="PRO_5037461449" evidence="1">
    <location>
        <begin position="21"/>
        <end position="175"/>
    </location>
</feature>
<dbReference type="EMBL" id="JAEKMH010000002">
    <property type="protein sequence ID" value="MBJ3785315.1"/>
    <property type="molecule type" value="Genomic_DNA"/>
</dbReference>
<keyword evidence="3" id="KW-1185">Reference proteome</keyword>
<dbReference type="AlphaFoldDB" id="A0A934J009"/>